<dbReference type="InterPro" id="IPR012317">
    <property type="entry name" value="Poly(ADP-ribose)pol_cat_dom"/>
</dbReference>
<dbReference type="InterPro" id="IPR052056">
    <property type="entry name" value="Mono-ARTD/PARP"/>
</dbReference>
<evidence type="ECO:0000256" key="3">
    <source>
        <dbReference type="ARBA" id="ARBA00022679"/>
    </source>
</evidence>
<sequence>MVVLIGPSSRVTQVRNSLGPLLDSLVQKTVTIDLPGALPYFQSFPGKEKLLSVGHSQKCLIQFQKPEKIKESGVGLSQGITIVDRYCLDSGLQVLVCQGDITEEHADALVNAANEDLNHGGGVAAALSRAGGPQVQKESSTLVKQVGKIRTGEVVVTTGGNLNCKKLLHAVGPVQGKAVKLQLVCGDIIHETTDVIVNTTDFSNNQSGTLAPFAKLGIPSDFMCTTGPGALRCKEIFHASFKREAQRIRRICAKILKDCESKGYHSAAFPAINTGLYSLPQHWEPMAEETFKRVELRPDSQEYQEVAMGFQKTAKQYNIHKIERVQNYSLWLAYALCRQRILTKNGSADLGEKMLYHGTAAESCTIIEKSKFDRNFAGEHAVYGRGVYFAVEAQYSARGYSPRDSSGLKRLYRARVLTGRYTVGNLSMKAPPPRSATDPTDCFDSLVDNQQQPSMFVIFHDDQAYPEYRITFS</sequence>
<dbReference type="Gene3D" id="3.90.228.10">
    <property type="match status" value="1"/>
</dbReference>
<evidence type="ECO:0000256" key="4">
    <source>
        <dbReference type="ARBA" id="ARBA00023027"/>
    </source>
</evidence>
<comment type="similarity">
    <text evidence="6">Belongs to the ARTD/PARP family.</text>
</comment>
<evidence type="ECO:0000256" key="5">
    <source>
        <dbReference type="ARBA" id="ARBA00023242"/>
    </source>
</evidence>
<dbReference type="InterPro" id="IPR002589">
    <property type="entry name" value="Macro_dom"/>
</dbReference>
<dbReference type="InParanoid" id="A0A667WN14"/>
<reference evidence="10" key="2">
    <citation type="submission" date="2025-08" db="UniProtKB">
        <authorList>
            <consortium name="Ensembl"/>
        </authorList>
    </citation>
    <scope>IDENTIFICATION</scope>
</reference>
<dbReference type="Ensembl" id="ENSMMDT00005003374.1">
    <property type="protein sequence ID" value="ENSMMDP00005003307.1"/>
    <property type="gene ID" value="ENSMMDG00005001853.1"/>
</dbReference>
<accession>A0A667WN14</accession>
<keyword evidence="3 7" id="KW-0808">Transferase</keyword>
<dbReference type="GO" id="GO:0005634">
    <property type="term" value="C:nucleus"/>
    <property type="evidence" value="ECO:0007669"/>
    <property type="project" value="UniProtKB-SubCell"/>
</dbReference>
<proteinExistence type="inferred from homology"/>
<dbReference type="GeneTree" id="ENSGT00940000154311"/>
<protein>
    <recommendedName>
        <fullName evidence="7">Poly [ADP-ribose] polymerase</fullName>
        <shortName evidence="7">PARP</shortName>
        <ecNumber evidence="7">2.4.2.-</ecNumber>
    </recommendedName>
</protein>
<evidence type="ECO:0000256" key="2">
    <source>
        <dbReference type="ARBA" id="ARBA00022676"/>
    </source>
</evidence>
<keyword evidence="4 7" id="KW-0520">NAD</keyword>
<feature type="domain" description="PARP catalytic" evidence="8">
    <location>
        <begin position="279"/>
        <end position="473"/>
    </location>
</feature>
<evidence type="ECO:0000256" key="1">
    <source>
        <dbReference type="ARBA" id="ARBA00004123"/>
    </source>
</evidence>
<name>A0A667WN14_9TELE</name>
<evidence type="ECO:0000313" key="11">
    <source>
        <dbReference type="Proteomes" id="UP000472263"/>
    </source>
</evidence>
<dbReference type="SMART" id="SM00506">
    <property type="entry name" value="A1pp"/>
    <property type="match status" value="1"/>
</dbReference>
<evidence type="ECO:0000256" key="7">
    <source>
        <dbReference type="RuleBase" id="RU362114"/>
    </source>
</evidence>
<dbReference type="SUPFAM" id="SSF56399">
    <property type="entry name" value="ADP-ribosylation"/>
    <property type="match status" value="1"/>
</dbReference>
<dbReference type="GO" id="GO:0003714">
    <property type="term" value="F:transcription corepressor activity"/>
    <property type="evidence" value="ECO:0007669"/>
    <property type="project" value="TreeGrafter"/>
</dbReference>
<dbReference type="PANTHER" id="PTHR14453">
    <property type="entry name" value="PARP/ZINC FINGER CCCH TYPE DOMAIN CONTAINING PROTEIN"/>
    <property type="match status" value="1"/>
</dbReference>
<dbReference type="GO" id="GO:0005737">
    <property type="term" value="C:cytoplasm"/>
    <property type="evidence" value="ECO:0007669"/>
    <property type="project" value="TreeGrafter"/>
</dbReference>
<dbReference type="Proteomes" id="UP000472263">
    <property type="component" value="Chromosome 18"/>
</dbReference>
<reference evidence="10" key="3">
    <citation type="submission" date="2025-09" db="UniProtKB">
        <authorList>
            <consortium name="Ensembl"/>
        </authorList>
    </citation>
    <scope>IDENTIFICATION</scope>
</reference>
<dbReference type="FunFam" id="3.90.228.10:FF:000008">
    <property type="entry name" value="Poly [ADP-ribose] polymerase"/>
    <property type="match status" value="1"/>
</dbReference>
<evidence type="ECO:0000259" key="9">
    <source>
        <dbReference type="PROSITE" id="PS51154"/>
    </source>
</evidence>
<dbReference type="CDD" id="cd01439">
    <property type="entry name" value="TCCD_inducible_PARP_like"/>
    <property type="match status" value="1"/>
</dbReference>
<dbReference type="PROSITE" id="PS51154">
    <property type="entry name" value="MACRO"/>
    <property type="match status" value="1"/>
</dbReference>
<dbReference type="GO" id="GO:0070212">
    <property type="term" value="P:protein poly-ADP-ribosylation"/>
    <property type="evidence" value="ECO:0007669"/>
    <property type="project" value="TreeGrafter"/>
</dbReference>
<evidence type="ECO:0000313" key="10">
    <source>
        <dbReference type="Ensembl" id="ENSMMDP00005003307.1"/>
    </source>
</evidence>
<comment type="subcellular location">
    <subcellularLocation>
        <location evidence="1">Nucleus</location>
    </subcellularLocation>
</comment>
<dbReference type="GO" id="GO:1990404">
    <property type="term" value="F:NAD+-protein mono-ADP-ribosyltransferase activity"/>
    <property type="evidence" value="ECO:0007669"/>
    <property type="project" value="TreeGrafter"/>
</dbReference>
<dbReference type="EC" id="2.4.2.-" evidence="7"/>
<dbReference type="Pfam" id="PF00644">
    <property type="entry name" value="PARP"/>
    <property type="match status" value="1"/>
</dbReference>
<evidence type="ECO:0000259" key="8">
    <source>
        <dbReference type="PROSITE" id="PS51059"/>
    </source>
</evidence>
<keyword evidence="2 7" id="KW-0328">Glycosyltransferase</keyword>
<dbReference type="InterPro" id="IPR043472">
    <property type="entry name" value="Macro_dom-like"/>
</dbReference>
<keyword evidence="5" id="KW-0539">Nucleus</keyword>
<evidence type="ECO:0000256" key="6">
    <source>
        <dbReference type="ARBA" id="ARBA00024347"/>
    </source>
</evidence>
<dbReference type="GO" id="GO:0003950">
    <property type="term" value="F:NAD+ poly-ADP-ribosyltransferase activity"/>
    <property type="evidence" value="ECO:0007669"/>
    <property type="project" value="UniProtKB-UniRule"/>
</dbReference>
<feature type="domain" description="Macro" evidence="9">
    <location>
        <begin position="81"/>
        <end position="311"/>
    </location>
</feature>
<keyword evidence="11" id="KW-1185">Reference proteome</keyword>
<dbReference type="AlphaFoldDB" id="A0A667WN14"/>
<dbReference type="PROSITE" id="PS51059">
    <property type="entry name" value="PARP_CATALYTIC"/>
    <property type="match status" value="1"/>
</dbReference>
<dbReference type="SUPFAM" id="SSF52949">
    <property type="entry name" value="Macro domain-like"/>
    <property type="match status" value="2"/>
</dbReference>
<dbReference type="Pfam" id="PF01661">
    <property type="entry name" value="Macro"/>
    <property type="match status" value="2"/>
</dbReference>
<organism evidence="10 11">
    <name type="scientific">Myripristis murdjan</name>
    <name type="common">pinecone soldierfish</name>
    <dbReference type="NCBI Taxonomy" id="586833"/>
    <lineage>
        <taxon>Eukaryota</taxon>
        <taxon>Metazoa</taxon>
        <taxon>Chordata</taxon>
        <taxon>Craniata</taxon>
        <taxon>Vertebrata</taxon>
        <taxon>Euteleostomi</taxon>
        <taxon>Actinopterygii</taxon>
        <taxon>Neopterygii</taxon>
        <taxon>Teleostei</taxon>
        <taxon>Neoteleostei</taxon>
        <taxon>Acanthomorphata</taxon>
        <taxon>Holocentriformes</taxon>
        <taxon>Holocentridae</taxon>
        <taxon>Myripristis</taxon>
    </lineage>
</organism>
<dbReference type="PANTHER" id="PTHR14453:SF107">
    <property type="entry name" value="POLY [ADP-RIBOSE] POLYMERASE"/>
    <property type="match status" value="1"/>
</dbReference>
<dbReference type="GO" id="GO:0010629">
    <property type="term" value="P:negative regulation of gene expression"/>
    <property type="evidence" value="ECO:0007669"/>
    <property type="project" value="TreeGrafter"/>
</dbReference>
<dbReference type="Gene3D" id="3.40.220.10">
    <property type="entry name" value="Leucine Aminopeptidase, subunit E, domain 1"/>
    <property type="match status" value="2"/>
</dbReference>
<reference evidence="10" key="1">
    <citation type="submission" date="2019-06" db="EMBL/GenBank/DDBJ databases">
        <authorList>
            <consortium name="Wellcome Sanger Institute Data Sharing"/>
        </authorList>
    </citation>
    <scope>NUCLEOTIDE SEQUENCE [LARGE SCALE GENOMIC DNA]</scope>
</reference>